<dbReference type="CDD" id="cd02071">
    <property type="entry name" value="MM_CoA_mut_B12_BD"/>
    <property type="match status" value="1"/>
</dbReference>
<dbReference type="AlphaFoldDB" id="A0A135L2X0"/>
<dbReference type="Gene3D" id="3.40.50.280">
    <property type="entry name" value="Cobalamin-binding domain"/>
    <property type="match status" value="1"/>
</dbReference>
<evidence type="ECO:0000256" key="5">
    <source>
        <dbReference type="ARBA" id="ARBA00023235"/>
    </source>
</evidence>
<dbReference type="SUPFAM" id="SSF54593">
    <property type="entry name" value="Glyoxalase/Bleomycin resistance protein/Dihydroxybiphenyl dioxygenase"/>
    <property type="match status" value="1"/>
</dbReference>
<comment type="similarity">
    <text evidence="2">Belongs to the methylmalonyl-CoA epimerase family.</text>
</comment>
<dbReference type="RefSeq" id="WP_068723715.1">
    <property type="nucleotide sequence ID" value="NZ_LSKU01000001.1"/>
</dbReference>
<dbReference type="Pfam" id="PF13669">
    <property type="entry name" value="Glyoxalase_4"/>
    <property type="match status" value="1"/>
</dbReference>
<dbReference type="GO" id="GO:0046872">
    <property type="term" value="F:metal ion binding"/>
    <property type="evidence" value="ECO:0007669"/>
    <property type="project" value="UniProtKB-KW"/>
</dbReference>
<dbReference type="Gene3D" id="3.10.180.10">
    <property type="entry name" value="2,3-Dihydroxybiphenyl 1,2-Dioxygenase, domain 1"/>
    <property type="match status" value="1"/>
</dbReference>
<dbReference type="Proteomes" id="UP000070352">
    <property type="component" value="Unassembled WGS sequence"/>
</dbReference>
<organism evidence="9 10">
    <name type="scientific">Tepidibacillus decaturensis</name>
    <dbReference type="NCBI Taxonomy" id="1413211"/>
    <lineage>
        <taxon>Bacteria</taxon>
        <taxon>Bacillati</taxon>
        <taxon>Bacillota</taxon>
        <taxon>Bacilli</taxon>
        <taxon>Bacillales</taxon>
        <taxon>Bacillaceae</taxon>
        <taxon>Tepidibacillus</taxon>
    </lineage>
</organism>
<evidence type="ECO:0000256" key="2">
    <source>
        <dbReference type="ARBA" id="ARBA00009308"/>
    </source>
</evidence>
<dbReference type="PANTHER" id="PTHR48101:SF3">
    <property type="entry name" value="COENZYME B12-DEPENDENT MUTASE"/>
    <property type="match status" value="1"/>
</dbReference>
<evidence type="ECO:0000313" key="10">
    <source>
        <dbReference type="Proteomes" id="UP000070352"/>
    </source>
</evidence>
<protein>
    <submittedName>
        <fullName evidence="9">Methylmalonyl-CoA epimerase</fullName>
    </submittedName>
</protein>
<gene>
    <name evidence="9" type="ORF">U473_04350</name>
</gene>
<keyword evidence="5" id="KW-0413">Isomerase</keyword>
<evidence type="ECO:0000256" key="1">
    <source>
        <dbReference type="ARBA" id="ARBA00001922"/>
    </source>
</evidence>
<keyword evidence="4" id="KW-0479">Metal-binding</keyword>
<name>A0A135L2X0_9BACI</name>
<feature type="domain" description="B12-binding" evidence="7">
    <location>
        <begin position="4"/>
        <end position="132"/>
    </location>
</feature>
<dbReference type="SUPFAM" id="SSF52242">
    <property type="entry name" value="Cobalamin (vitamin B12)-binding domain"/>
    <property type="match status" value="1"/>
</dbReference>
<dbReference type="InterPro" id="IPR037523">
    <property type="entry name" value="VOC_core"/>
</dbReference>
<dbReference type="NCBIfam" id="TIGR00640">
    <property type="entry name" value="acid_CoA_mut_C"/>
    <property type="match status" value="1"/>
</dbReference>
<dbReference type="CDD" id="cd07249">
    <property type="entry name" value="MMCE"/>
    <property type="match status" value="1"/>
</dbReference>
<keyword evidence="6" id="KW-0170">Cobalt</keyword>
<evidence type="ECO:0000256" key="3">
    <source>
        <dbReference type="ARBA" id="ARBA00022628"/>
    </source>
</evidence>
<dbReference type="InterPro" id="IPR006159">
    <property type="entry name" value="Acid_CoA_mut_C"/>
</dbReference>
<dbReference type="NCBIfam" id="TIGR03081">
    <property type="entry name" value="metmalonyl_epim"/>
    <property type="match status" value="1"/>
</dbReference>
<dbReference type="STRING" id="1413211.U473_04350"/>
<reference evidence="9 10" key="1">
    <citation type="submission" date="2016-02" db="EMBL/GenBank/DDBJ databases">
        <title>Draft Genome for Tepidibacillus decaturensis nov. sp. Strain Z9, an Anaerobic, Moderately Thermophilic and Heterotrophic Bacterium from Deep Subsurface of the Illinois Basin, USA.</title>
        <authorList>
            <person name="Dong Y."/>
            <person name="Chang J.Y."/>
            <person name="Sanford R."/>
            <person name="Fouke B.W."/>
        </authorList>
    </citation>
    <scope>NUCLEOTIDE SEQUENCE [LARGE SCALE GENOMIC DNA]</scope>
    <source>
        <strain evidence="9 10">Z9</strain>
    </source>
</reference>
<comment type="caution">
    <text evidence="9">The sequence shown here is derived from an EMBL/GenBank/DDBJ whole genome shotgun (WGS) entry which is preliminary data.</text>
</comment>
<sequence>MSKPIRVLIAKPGLDGHDRGALVVAQGLRDEGMEVIYSGLRQTPAQIVSTAIQEDVDCIGLSILSGAHNELFPEVTSLLKQNQAEDIFVIGGGVIPEEDIPYLLEQGIKSVFTPGTPIKEIAQCIRENVGFKQQKKIQINKIDHIGIAVNNLDSTIHLFKDVLGLKMVGTEEVPSEGVKVAFFEIGNLHLELLEATHSDSPIYKYIEKKGEGIHHLAFEVDQITEQFATLNQLGIPSLQNEPKLGAHDRKVGFIHPKATSKVLIELCEKE</sequence>
<dbReference type="GO" id="GO:0031419">
    <property type="term" value="F:cobalamin binding"/>
    <property type="evidence" value="ECO:0007669"/>
    <property type="project" value="UniProtKB-KW"/>
</dbReference>
<comment type="cofactor">
    <cofactor evidence="1">
        <name>adenosylcob(III)alamin</name>
        <dbReference type="ChEBI" id="CHEBI:18408"/>
    </cofactor>
</comment>
<evidence type="ECO:0000256" key="4">
    <source>
        <dbReference type="ARBA" id="ARBA00022723"/>
    </source>
</evidence>
<keyword evidence="3" id="KW-0846">Cobalamin</keyword>
<keyword evidence="10" id="KW-1185">Reference proteome</keyword>
<evidence type="ECO:0000256" key="6">
    <source>
        <dbReference type="ARBA" id="ARBA00023285"/>
    </source>
</evidence>
<dbReference type="GO" id="GO:0016853">
    <property type="term" value="F:isomerase activity"/>
    <property type="evidence" value="ECO:0007669"/>
    <property type="project" value="UniProtKB-KW"/>
</dbReference>
<dbReference type="PROSITE" id="PS51332">
    <property type="entry name" value="B12_BINDING"/>
    <property type="match status" value="1"/>
</dbReference>
<dbReference type="PANTHER" id="PTHR48101">
    <property type="entry name" value="METHYLMALONYL-COA MUTASE, MITOCHONDRIAL-RELATED"/>
    <property type="match status" value="1"/>
</dbReference>
<dbReference type="InterPro" id="IPR029068">
    <property type="entry name" value="Glyas_Bleomycin-R_OHBP_Dase"/>
</dbReference>
<proteinExistence type="inferred from homology"/>
<dbReference type="PROSITE" id="PS51819">
    <property type="entry name" value="VOC"/>
    <property type="match status" value="1"/>
</dbReference>
<dbReference type="InterPro" id="IPR017515">
    <property type="entry name" value="MeMalonyl-CoA_epimerase"/>
</dbReference>
<accession>A0A135L2X0</accession>
<dbReference type="EMBL" id="LSKU01000001">
    <property type="protein sequence ID" value="KXG43331.1"/>
    <property type="molecule type" value="Genomic_DNA"/>
</dbReference>
<dbReference type="InterPro" id="IPR006158">
    <property type="entry name" value="Cobalamin-bd"/>
</dbReference>
<evidence type="ECO:0000259" key="8">
    <source>
        <dbReference type="PROSITE" id="PS51819"/>
    </source>
</evidence>
<dbReference type="OrthoDB" id="9788468at2"/>
<dbReference type="Pfam" id="PF02310">
    <property type="entry name" value="B12-binding"/>
    <property type="match status" value="1"/>
</dbReference>
<evidence type="ECO:0000259" key="7">
    <source>
        <dbReference type="PROSITE" id="PS51332"/>
    </source>
</evidence>
<evidence type="ECO:0000313" key="9">
    <source>
        <dbReference type="EMBL" id="KXG43331.1"/>
    </source>
</evidence>
<dbReference type="InterPro" id="IPR036724">
    <property type="entry name" value="Cobalamin-bd_sf"/>
</dbReference>
<feature type="domain" description="VOC" evidence="8">
    <location>
        <begin position="141"/>
        <end position="269"/>
    </location>
</feature>